<reference evidence="1" key="1">
    <citation type="submission" date="2018-06" db="EMBL/GenBank/DDBJ databases">
        <authorList>
            <person name="Zhirakovskaya E."/>
        </authorList>
    </citation>
    <scope>NUCLEOTIDE SEQUENCE</scope>
</reference>
<dbReference type="AlphaFoldDB" id="A0A3B0X0A7"/>
<dbReference type="EMBL" id="UOFG01000007">
    <property type="protein sequence ID" value="VAW57953.1"/>
    <property type="molecule type" value="Genomic_DNA"/>
</dbReference>
<sequence length="246" mass="27636">MQEFLRFRTRLQTKNGEGINLENWTTYSAGELESNEEIAPKHFKSKLSSSLLLKQMTALKEKLAGYQLVGFHGTAVENISTLVKDGIDQKRFGSGHGSGKGEGLYIIPLQGLNKTIRETLFWGHSSVAVFLPKGCKVVSTRSGDRIETLEKLRIEKTENEELIYMFGSSEAVIPPSLCRSVRLTCDPSSISMVNTSDLDDGEQEYETYTSIEEEFDYLKEFDISAAPSFNRFDLDDADDLPIVFEH</sequence>
<gene>
    <name evidence="1" type="ORF">MNBD_GAMMA11-1444</name>
</gene>
<accession>A0A3B0X0A7</accession>
<evidence type="ECO:0000313" key="1">
    <source>
        <dbReference type="EMBL" id="VAW57953.1"/>
    </source>
</evidence>
<organism evidence="1">
    <name type="scientific">hydrothermal vent metagenome</name>
    <dbReference type="NCBI Taxonomy" id="652676"/>
    <lineage>
        <taxon>unclassified sequences</taxon>
        <taxon>metagenomes</taxon>
        <taxon>ecological metagenomes</taxon>
    </lineage>
</organism>
<proteinExistence type="predicted"/>
<dbReference type="Gene3D" id="3.90.175.10">
    <property type="entry name" value="Diphtheria Toxin, domain 1"/>
    <property type="match status" value="1"/>
</dbReference>
<name>A0A3B0X0A7_9ZZZZ</name>
<protein>
    <submittedName>
        <fullName evidence="1">Uncharacterized protein</fullName>
    </submittedName>
</protein>